<keyword evidence="3" id="KW-0064">Aspartyl protease</keyword>
<feature type="chain" id="PRO_5022231769" description="Peptidase A1 domain-containing protein" evidence="6">
    <location>
        <begin position="32"/>
        <end position="457"/>
    </location>
</feature>
<dbReference type="STRING" id="106549.A0A540NL45"/>
<dbReference type="GO" id="GO:0005576">
    <property type="term" value="C:extracellular region"/>
    <property type="evidence" value="ECO:0007669"/>
    <property type="project" value="TreeGrafter"/>
</dbReference>
<dbReference type="GO" id="GO:0006508">
    <property type="term" value="P:proteolysis"/>
    <property type="evidence" value="ECO:0007669"/>
    <property type="project" value="UniProtKB-KW"/>
</dbReference>
<keyword evidence="9" id="KW-1185">Reference proteome</keyword>
<proteinExistence type="inferred from homology"/>
<dbReference type="Gene3D" id="2.40.70.10">
    <property type="entry name" value="Acid Proteases"/>
    <property type="match status" value="2"/>
</dbReference>
<evidence type="ECO:0000256" key="2">
    <source>
        <dbReference type="ARBA" id="ARBA00022670"/>
    </source>
</evidence>
<dbReference type="InterPro" id="IPR021109">
    <property type="entry name" value="Peptidase_aspartic_dom_sf"/>
</dbReference>
<dbReference type="PANTHER" id="PTHR47967:SF14">
    <property type="entry name" value="EUKARYOTIC ASPARTYL PROTEASE FAMILY PROTEIN"/>
    <property type="match status" value="1"/>
</dbReference>
<reference evidence="8 9" key="1">
    <citation type="journal article" date="2019" name="G3 (Bethesda)">
        <title>Sequencing of a Wild Apple (Malus baccata) Genome Unravels the Differences Between Cultivated and Wild Apple Species Regarding Disease Resistance and Cold Tolerance.</title>
        <authorList>
            <person name="Chen X."/>
        </authorList>
    </citation>
    <scope>NUCLEOTIDE SEQUENCE [LARGE SCALE GENOMIC DNA]</scope>
    <source>
        <strain evidence="9">cv. Shandingzi</strain>
        <tissue evidence="8">Leaves</tissue>
    </source>
</reference>
<sequence>MAGLFAKSASLSLINLVIFLYLSCLTANLTASTTTTSAVKTPSRFATKLIHRDSALSPYYNPNATIKDRAISTLKRSRARLACLGAKAGFSSDDDTRAGLVAEDSGAQFMANFSIGEPPVPQLLTIDTGSNLLWVQCLPCTKCFEQTSPIFDPSKSSTYNPLPCSSPYCTISPSDKCDPSNNCKFSHTYFDSTKVAGLIGTEIFTFETSDEGISTVPNVVFGCAQDNDGYNGQPSGIIGLGPSNISLANHMGSKFSYCIGSIRDPNYPHNQLVLGDGAKIEGTSTPLEVYNELYYLTLESISLAERRLEINPEIFKRTESGSGGTVIDSGTTVSFLATGAYYVLRDEVRKLLDGRLEKVEEPGVPSALCYKGNIREDLTGFPDVVLNFAGGAEVGLDVESAFQDYGEGEFCMAVQLSPEGSDLNVVGIMAQQHYNVAYDLAASQVYFQRIDCQLLDD</sequence>
<dbReference type="Proteomes" id="UP000315295">
    <property type="component" value="Unassembled WGS sequence"/>
</dbReference>
<dbReference type="PROSITE" id="PS51767">
    <property type="entry name" value="PEPTIDASE_A1"/>
    <property type="match status" value="1"/>
</dbReference>
<evidence type="ECO:0000256" key="6">
    <source>
        <dbReference type="SAM" id="SignalP"/>
    </source>
</evidence>
<organism evidence="8 9">
    <name type="scientific">Malus baccata</name>
    <name type="common">Siberian crab apple</name>
    <name type="synonym">Pyrus baccata</name>
    <dbReference type="NCBI Taxonomy" id="106549"/>
    <lineage>
        <taxon>Eukaryota</taxon>
        <taxon>Viridiplantae</taxon>
        <taxon>Streptophyta</taxon>
        <taxon>Embryophyta</taxon>
        <taxon>Tracheophyta</taxon>
        <taxon>Spermatophyta</taxon>
        <taxon>Magnoliopsida</taxon>
        <taxon>eudicotyledons</taxon>
        <taxon>Gunneridae</taxon>
        <taxon>Pentapetalae</taxon>
        <taxon>rosids</taxon>
        <taxon>fabids</taxon>
        <taxon>Rosales</taxon>
        <taxon>Rosaceae</taxon>
        <taxon>Amygdaloideae</taxon>
        <taxon>Maleae</taxon>
        <taxon>Malus</taxon>
    </lineage>
</organism>
<dbReference type="GO" id="GO:0004190">
    <property type="term" value="F:aspartic-type endopeptidase activity"/>
    <property type="evidence" value="ECO:0007669"/>
    <property type="project" value="UniProtKB-KW"/>
</dbReference>
<dbReference type="InterPro" id="IPR051708">
    <property type="entry name" value="Plant_Aspart_Prot_A1"/>
</dbReference>
<keyword evidence="2" id="KW-0645">Protease</keyword>
<feature type="domain" description="Peptidase A1" evidence="7">
    <location>
        <begin position="109"/>
        <end position="448"/>
    </location>
</feature>
<comment type="caution">
    <text evidence="8">The sequence shown here is derived from an EMBL/GenBank/DDBJ whole genome shotgun (WGS) entry which is preliminary data.</text>
</comment>
<keyword evidence="5" id="KW-0325">Glycoprotein</keyword>
<dbReference type="InterPro" id="IPR033121">
    <property type="entry name" value="PEPTIDASE_A1"/>
</dbReference>
<feature type="signal peptide" evidence="6">
    <location>
        <begin position="1"/>
        <end position="31"/>
    </location>
</feature>
<keyword evidence="6" id="KW-0732">Signal</keyword>
<dbReference type="Pfam" id="PF14543">
    <property type="entry name" value="TAXi_N"/>
    <property type="match status" value="1"/>
</dbReference>
<dbReference type="EMBL" id="VIEB01000031">
    <property type="protein sequence ID" value="TQE11363.1"/>
    <property type="molecule type" value="Genomic_DNA"/>
</dbReference>
<evidence type="ECO:0000256" key="3">
    <source>
        <dbReference type="ARBA" id="ARBA00022750"/>
    </source>
</evidence>
<evidence type="ECO:0000259" key="7">
    <source>
        <dbReference type="PROSITE" id="PS51767"/>
    </source>
</evidence>
<evidence type="ECO:0000313" key="8">
    <source>
        <dbReference type="EMBL" id="TQE11363.1"/>
    </source>
</evidence>
<dbReference type="InterPro" id="IPR032799">
    <property type="entry name" value="TAXi_C"/>
</dbReference>
<dbReference type="Pfam" id="PF14541">
    <property type="entry name" value="TAXi_C"/>
    <property type="match status" value="1"/>
</dbReference>
<comment type="similarity">
    <text evidence="1">Belongs to the peptidase A1 family.</text>
</comment>
<evidence type="ECO:0000256" key="4">
    <source>
        <dbReference type="ARBA" id="ARBA00022801"/>
    </source>
</evidence>
<evidence type="ECO:0000313" key="9">
    <source>
        <dbReference type="Proteomes" id="UP000315295"/>
    </source>
</evidence>
<dbReference type="CDD" id="cd05476">
    <property type="entry name" value="pepsin_A_like_plant"/>
    <property type="match status" value="1"/>
</dbReference>
<dbReference type="FunFam" id="2.40.70.10:FF:000033">
    <property type="entry name" value="Aspartyl protease family protein"/>
    <property type="match status" value="1"/>
</dbReference>
<protein>
    <recommendedName>
        <fullName evidence="7">Peptidase A1 domain-containing protein</fullName>
    </recommendedName>
</protein>
<dbReference type="PANTHER" id="PTHR47967">
    <property type="entry name" value="OS07G0603500 PROTEIN-RELATED"/>
    <property type="match status" value="1"/>
</dbReference>
<gene>
    <name evidence="8" type="ORF">C1H46_003097</name>
</gene>
<dbReference type="InterPro" id="IPR034161">
    <property type="entry name" value="Pepsin-like_plant"/>
</dbReference>
<keyword evidence="4" id="KW-0378">Hydrolase</keyword>
<name>A0A540NL45_MALBA</name>
<evidence type="ECO:0000256" key="5">
    <source>
        <dbReference type="ARBA" id="ARBA00023180"/>
    </source>
</evidence>
<accession>A0A540NL45</accession>
<dbReference type="SUPFAM" id="SSF50630">
    <property type="entry name" value="Acid proteases"/>
    <property type="match status" value="1"/>
</dbReference>
<dbReference type="InterPro" id="IPR032861">
    <property type="entry name" value="TAXi_N"/>
</dbReference>
<evidence type="ECO:0000256" key="1">
    <source>
        <dbReference type="ARBA" id="ARBA00007447"/>
    </source>
</evidence>
<dbReference type="AlphaFoldDB" id="A0A540NL45"/>